<evidence type="ECO:0000256" key="3">
    <source>
        <dbReference type="ARBA" id="ARBA00022622"/>
    </source>
</evidence>
<evidence type="ECO:0000256" key="1">
    <source>
        <dbReference type="ARBA" id="ARBA00004609"/>
    </source>
</evidence>
<keyword evidence="3" id="KW-0336">GPI-anchor</keyword>
<dbReference type="Pfam" id="PF00913">
    <property type="entry name" value="Trypan_glycop"/>
    <property type="match status" value="1"/>
</dbReference>
<keyword evidence="2" id="KW-1003">Cell membrane</keyword>
<dbReference type="GO" id="GO:0005886">
    <property type="term" value="C:plasma membrane"/>
    <property type="evidence" value="ECO:0007669"/>
    <property type="project" value="UniProtKB-SubCell"/>
</dbReference>
<dbReference type="Proteomes" id="UP000000702">
    <property type="component" value="Unassembled WGS sequence"/>
</dbReference>
<accession>F9WGE7</accession>
<organism evidence="8 9">
    <name type="scientific">Trypanosoma congolense (strain IL3000)</name>
    <dbReference type="NCBI Taxonomy" id="1068625"/>
    <lineage>
        <taxon>Eukaryota</taxon>
        <taxon>Discoba</taxon>
        <taxon>Euglenozoa</taxon>
        <taxon>Kinetoplastea</taxon>
        <taxon>Metakinetoplastina</taxon>
        <taxon>Trypanosomatida</taxon>
        <taxon>Trypanosomatidae</taxon>
        <taxon>Trypanosoma</taxon>
        <taxon>Nannomonas</taxon>
    </lineage>
</organism>
<dbReference type="VEuPathDB" id="TriTrypDB:TcIL3000_0_01570"/>
<dbReference type="GO" id="GO:0042783">
    <property type="term" value="P:symbiont-mediated evasion of host immune response"/>
    <property type="evidence" value="ECO:0007669"/>
    <property type="project" value="InterPro"/>
</dbReference>
<evidence type="ECO:0000256" key="4">
    <source>
        <dbReference type="ARBA" id="ARBA00023136"/>
    </source>
</evidence>
<evidence type="ECO:0000259" key="7">
    <source>
        <dbReference type="Pfam" id="PF00913"/>
    </source>
</evidence>
<dbReference type="SUPFAM" id="SSF58087">
    <property type="entry name" value="Variant surface glycoprotein (N-terminal domain)"/>
    <property type="match status" value="1"/>
</dbReference>
<protein>
    <submittedName>
        <fullName evidence="8">WGS project CAEQ00000000 data, annotated contig 49</fullName>
    </submittedName>
</protein>
<dbReference type="AlphaFoldDB" id="F9WGE7"/>
<comment type="caution">
    <text evidence="8">The sequence shown here is derived from an EMBL/GenBank/DDBJ whole genome shotgun (WGS) entry which is preliminary data.</text>
</comment>
<dbReference type="EMBL" id="CAEQ01002263">
    <property type="protein sequence ID" value="CCD16382.1"/>
    <property type="molecule type" value="Genomic_DNA"/>
</dbReference>
<keyword evidence="4" id="KW-0472">Membrane</keyword>
<evidence type="ECO:0000256" key="5">
    <source>
        <dbReference type="ARBA" id="ARBA00023180"/>
    </source>
</evidence>
<proteinExistence type="predicted"/>
<feature type="domain" description="Trypanosome variant surface glycoprotein A-type N-terminal" evidence="7">
    <location>
        <begin position="63"/>
        <end position="339"/>
    </location>
</feature>
<name>F9WGE7_TRYCI</name>
<evidence type="ECO:0000313" key="9">
    <source>
        <dbReference type="Proteomes" id="UP000000702"/>
    </source>
</evidence>
<reference evidence="9" key="1">
    <citation type="submission" date="2011-07" db="EMBL/GenBank/DDBJ databases">
        <title>Divergent evolution of antigenic variation in African trypanosomes.</title>
        <authorList>
            <person name="Jackson A.P."/>
            <person name="Berry A."/>
            <person name="Allison H.C."/>
            <person name="Burton P."/>
            <person name="Anderson J."/>
            <person name="Aslett M."/>
            <person name="Brown R."/>
            <person name="Corton N."/>
            <person name="Harris D."/>
            <person name="Hauser H."/>
            <person name="Gamble J."/>
            <person name="Gilderthorp R."/>
            <person name="McQuillan J."/>
            <person name="Quail M.A."/>
            <person name="Sanders M."/>
            <person name="Van Tonder A."/>
            <person name="Ginger M.L."/>
            <person name="Donelson J.E."/>
            <person name="Field M.C."/>
            <person name="Barry J.D."/>
            <person name="Berriman M."/>
            <person name="Hertz-Fowler C."/>
        </authorList>
    </citation>
    <scope>NUCLEOTIDE SEQUENCE [LARGE SCALE GENOMIC DNA]</scope>
    <source>
        <strain evidence="9">IL3000</strain>
    </source>
</reference>
<keyword evidence="5" id="KW-0325">Glycoprotein</keyword>
<keyword evidence="9" id="KW-1185">Reference proteome</keyword>
<dbReference type="GO" id="GO:0098552">
    <property type="term" value="C:side of membrane"/>
    <property type="evidence" value="ECO:0007669"/>
    <property type="project" value="UniProtKB-KW"/>
</dbReference>
<dbReference type="InterPro" id="IPR001812">
    <property type="entry name" value="Trypano_VSG_A_N_dom"/>
</dbReference>
<gene>
    <name evidence="8" type="ORF">TCIL3000_0_01570</name>
</gene>
<evidence type="ECO:0000256" key="2">
    <source>
        <dbReference type="ARBA" id="ARBA00022475"/>
    </source>
</evidence>
<dbReference type="Gene3D" id="3.90.150.10">
    <property type="entry name" value="Variant Surface Glycoprotein, subunit A domain 1"/>
    <property type="match status" value="1"/>
</dbReference>
<evidence type="ECO:0000256" key="6">
    <source>
        <dbReference type="ARBA" id="ARBA00023288"/>
    </source>
</evidence>
<reference evidence="8 9" key="2">
    <citation type="journal article" date="2012" name="Proc. Natl. Acad. Sci. U.S.A.">
        <title>Antigenic diversity is generated by distinct evolutionary mechanisms in African trypanosome species.</title>
        <authorList>
            <person name="Jackson A.P."/>
            <person name="Berry A."/>
            <person name="Aslett M."/>
            <person name="Allison H.C."/>
            <person name="Burton P."/>
            <person name="Vavrova-Anderson J."/>
            <person name="Brown R."/>
            <person name="Browne H."/>
            <person name="Corton N."/>
            <person name="Hauser H."/>
            <person name="Gamble J."/>
            <person name="Gilderthorp R."/>
            <person name="Marcello L."/>
            <person name="McQuillan J."/>
            <person name="Otto T.D."/>
            <person name="Quail M.A."/>
            <person name="Sanders M.J."/>
            <person name="van Tonder A."/>
            <person name="Ginger M.L."/>
            <person name="Field M.C."/>
            <person name="Barry J.D."/>
            <person name="Hertz-Fowler C."/>
            <person name="Berriman M."/>
        </authorList>
    </citation>
    <scope>NUCLEOTIDE SEQUENCE [LARGE SCALE GENOMIC DNA]</scope>
    <source>
        <strain evidence="8 9">IL3000</strain>
    </source>
</reference>
<evidence type="ECO:0000313" key="8">
    <source>
        <dbReference type="EMBL" id="CCD16382.1"/>
    </source>
</evidence>
<comment type="subcellular location">
    <subcellularLocation>
        <location evidence="1">Cell membrane</location>
        <topology evidence="1">Lipid-anchor</topology>
        <topology evidence="1">GPI-anchor</topology>
    </subcellularLocation>
</comment>
<keyword evidence="6" id="KW-0449">Lipoprotein</keyword>
<sequence length="415" mass="45684">MHLFVLCFFSIRKRQEKINHRIVMIIKTSSVGWVMACGLMFCSEVSCVSSYYPKAIPTEAGVSVCTLSRKLKDVPSWTAEKLTELKKTRDEYASKFLDWKLHFHGNSDCGVNESALEDIRTDLEKVNEEINKLSAKAIRAGALAAKSAGRLDEFIVVFANARKTGSVFDETDSKTSNYCLGGGGNPARRRNLFDCFPKGEKIEMGENNLARIPESTPHKEEPNLTGAIKNVNHSAMVGYVKRYDGDENADCNLINGGSGFLGGALNDRLWWGGGILTIGKSFEGELKKDSFVAGGIQDSKDNKALWTASPHTIPHLKKTLAAFQAFKDAAALIAQKFTEIEKIEKKIEPCLSNETMEEGPTQSCFKNAVKLNAELQAANALLARYHKEKGPLPSGSPSPHAQGVMHFLYLIAFLQ</sequence>